<dbReference type="PROSITE" id="PS50297">
    <property type="entry name" value="ANK_REP_REGION"/>
    <property type="match status" value="1"/>
</dbReference>
<dbReference type="InterPro" id="IPR036770">
    <property type="entry name" value="Ankyrin_rpt-contain_sf"/>
</dbReference>
<dbReference type="Proteomes" id="UP000182658">
    <property type="component" value="Unassembled WGS sequence"/>
</dbReference>
<dbReference type="InterPro" id="IPR002110">
    <property type="entry name" value="Ankyrin_rpt"/>
</dbReference>
<dbReference type="AlphaFoldDB" id="A0A1J7J820"/>
<feature type="region of interest" description="Disordered" evidence="2">
    <location>
        <begin position="362"/>
        <end position="381"/>
    </location>
</feature>
<dbReference type="Pfam" id="PF00023">
    <property type="entry name" value="Ank"/>
    <property type="match status" value="1"/>
</dbReference>
<name>A0A1J7J820_9PEZI</name>
<keyword evidence="4" id="KW-1185">Reference proteome</keyword>
<dbReference type="PROSITE" id="PS50088">
    <property type="entry name" value="ANK_REPEAT"/>
    <property type="match status" value="1"/>
</dbReference>
<dbReference type="InParanoid" id="A0A1J7J820"/>
<keyword evidence="1" id="KW-0040">ANK repeat</keyword>
<sequence length="381" mass="41657">MSFEIPESALLTLRQSVPAPTKGWARVYYLDGHTNAFCIKEVQVTALDRTQTYDTFETDCFQDDVAALGFFPAVMQIFYITFPDHVRSGFRRVVEACRGLAPQEAVDSALQAPTGVSLLSSALMRELLLVIALLCNHFPPRKTPRHAQTIATIASAGPPSTEPLTRHLRTYIDDLAGGGGFLHPRAEAALLRGGWRLPRPGSLEALWGLKEHDFAQDAHLEADARDLLRLLIELDYVQVSPEPDGYAPELLRRLAQAGSVTVLRLLFGDGGVLPVERVPAELRTDMLLNAVAATRDERVPDRRAMISYLLGPAGFDPNGQASHWAGTRPGQRSLRQTALHIAMEGGDTATVNLLLEKGASMDVRDEEGRTPAGRGPLVPCR</sequence>
<evidence type="ECO:0000313" key="3">
    <source>
        <dbReference type="EMBL" id="OIW25308.1"/>
    </source>
</evidence>
<gene>
    <name evidence="3" type="ORF">CONLIGDRAFT_685163</name>
</gene>
<reference evidence="3 4" key="1">
    <citation type="submission" date="2016-10" db="EMBL/GenBank/DDBJ databases">
        <title>Draft genome sequence of Coniochaeta ligniaria NRRL30616, a lignocellulolytic fungus for bioabatement of inhibitors in plant biomass hydrolysates.</title>
        <authorList>
            <consortium name="DOE Joint Genome Institute"/>
            <person name="Jimenez D.J."/>
            <person name="Hector R.E."/>
            <person name="Riley R."/>
            <person name="Sun H."/>
            <person name="Grigoriev I.V."/>
            <person name="Van Elsas J.D."/>
            <person name="Nichols N.N."/>
        </authorList>
    </citation>
    <scope>NUCLEOTIDE SEQUENCE [LARGE SCALE GENOMIC DNA]</scope>
    <source>
        <strain evidence="3 4">NRRL 30616</strain>
    </source>
</reference>
<dbReference type="Gene3D" id="1.25.40.20">
    <property type="entry name" value="Ankyrin repeat-containing domain"/>
    <property type="match status" value="1"/>
</dbReference>
<proteinExistence type="predicted"/>
<accession>A0A1J7J820</accession>
<protein>
    <submittedName>
        <fullName evidence="3">Uncharacterized protein</fullName>
    </submittedName>
</protein>
<feature type="repeat" description="ANK" evidence="1">
    <location>
        <begin position="334"/>
        <end position="366"/>
    </location>
</feature>
<evidence type="ECO:0000256" key="2">
    <source>
        <dbReference type="SAM" id="MobiDB-lite"/>
    </source>
</evidence>
<dbReference type="OrthoDB" id="20872at2759"/>
<evidence type="ECO:0000313" key="4">
    <source>
        <dbReference type="Proteomes" id="UP000182658"/>
    </source>
</evidence>
<dbReference type="SMART" id="SM00248">
    <property type="entry name" value="ANK"/>
    <property type="match status" value="1"/>
</dbReference>
<dbReference type="SUPFAM" id="SSF48403">
    <property type="entry name" value="Ankyrin repeat"/>
    <property type="match status" value="1"/>
</dbReference>
<organism evidence="3 4">
    <name type="scientific">Coniochaeta ligniaria NRRL 30616</name>
    <dbReference type="NCBI Taxonomy" id="1408157"/>
    <lineage>
        <taxon>Eukaryota</taxon>
        <taxon>Fungi</taxon>
        <taxon>Dikarya</taxon>
        <taxon>Ascomycota</taxon>
        <taxon>Pezizomycotina</taxon>
        <taxon>Sordariomycetes</taxon>
        <taxon>Sordariomycetidae</taxon>
        <taxon>Coniochaetales</taxon>
        <taxon>Coniochaetaceae</taxon>
        <taxon>Coniochaeta</taxon>
    </lineage>
</organism>
<evidence type="ECO:0000256" key="1">
    <source>
        <dbReference type="PROSITE-ProRule" id="PRU00023"/>
    </source>
</evidence>
<dbReference type="EMBL" id="KV875102">
    <property type="protein sequence ID" value="OIW25308.1"/>
    <property type="molecule type" value="Genomic_DNA"/>
</dbReference>